<dbReference type="PANTHER" id="PTHR12526">
    <property type="entry name" value="GLYCOSYLTRANSFERASE"/>
    <property type="match status" value="1"/>
</dbReference>
<comment type="caution">
    <text evidence="3">The sequence shown here is derived from an EMBL/GenBank/DDBJ whole genome shotgun (WGS) entry which is preliminary data.</text>
</comment>
<dbReference type="SUPFAM" id="SSF53756">
    <property type="entry name" value="UDP-Glycosyltransferase/glycogen phosphorylase"/>
    <property type="match status" value="1"/>
</dbReference>
<reference evidence="3" key="2">
    <citation type="submission" date="2020-09" db="EMBL/GenBank/DDBJ databases">
        <authorList>
            <person name="Sun Q."/>
            <person name="Ohkuma M."/>
        </authorList>
    </citation>
    <scope>NUCLEOTIDE SEQUENCE</scope>
    <source>
        <strain evidence="3">JCM 15325</strain>
    </source>
</reference>
<protein>
    <submittedName>
        <fullName evidence="3">Glycosyl transferase</fullName>
    </submittedName>
</protein>
<gene>
    <name evidence="3" type="ORF">GCM10007968_11320</name>
</gene>
<dbReference type="InterPro" id="IPR001296">
    <property type="entry name" value="Glyco_trans_1"/>
</dbReference>
<evidence type="ECO:0000259" key="1">
    <source>
        <dbReference type="Pfam" id="PF00534"/>
    </source>
</evidence>
<dbReference type="EMBL" id="BMOK01000004">
    <property type="protein sequence ID" value="GGL48909.1"/>
    <property type="molecule type" value="Genomic_DNA"/>
</dbReference>
<keyword evidence="4" id="KW-1185">Reference proteome</keyword>
<organism evidence="3 4">
    <name type="scientific">Sporolactobacillus putidus</name>
    <dbReference type="NCBI Taxonomy" id="492735"/>
    <lineage>
        <taxon>Bacteria</taxon>
        <taxon>Bacillati</taxon>
        <taxon>Bacillota</taxon>
        <taxon>Bacilli</taxon>
        <taxon>Bacillales</taxon>
        <taxon>Sporolactobacillaceae</taxon>
        <taxon>Sporolactobacillus</taxon>
    </lineage>
</organism>
<evidence type="ECO:0000313" key="4">
    <source>
        <dbReference type="Proteomes" id="UP000654670"/>
    </source>
</evidence>
<sequence length="420" mass="47835">MKILLATYWAVPHVGGVWKYMVQLRENLEKLGHKVDLLGYGEDNTYVHLVNKGKKLSNDQLRPLLEAKITPENYPEIYANDLVKYTEFQRYMYELAAAYFGLRDYDVIHTQDVLSTVAMSRIKPDHIPLVATLHGSVAHAIYHQLENIHRSSTSFMAREYFKKLENLGATSAYTTIVANNWLKDILTNEFEVPLEQIQVQHYGYDIRSFLEKMKVKSTIKKPLDKKVITYTGRLVELKGVHHLITALSQLKKERAEKDWVCWIIGDGDKMEELKAQAKSLTLTDDVFFFGERQDIPYLLSLSDIHVLPSLLENQPLSVIEAQLAGKAVIVSDTGGLPEMVEHGVTGIVVPVGNPQALYENLDILLDSDKLRKKLGSNAKIWGISYWSQERAVRNLLKIYEQAKFEAGKDATNDTDYSVNH</sequence>
<dbReference type="GO" id="GO:0016757">
    <property type="term" value="F:glycosyltransferase activity"/>
    <property type="evidence" value="ECO:0007669"/>
    <property type="project" value="InterPro"/>
</dbReference>
<proteinExistence type="predicted"/>
<dbReference type="CDD" id="cd03801">
    <property type="entry name" value="GT4_PimA-like"/>
    <property type="match status" value="1"/>
</dbReference>
<evidence type="ECO:0000313" key="3">
    <source>
        <dbReference type="EMBL" id="GGL48909.1"/>
    </source>
</evidence>
<reference evidence="3" key="1">
    <citation type="journal article" date="2014" name="Int. J. Syst. Evol. Microbiol.">
        <title>Complete genome sequence of Corynebacterium casei LMG S-19264T (=DSM 44701T), isolated from a smear-ripened cheese.</title>
        <authorList>
            <consortium name="US DOE Joint Genome Institute (JGI-PGF)"/>
            <person name="Walter F."/>
            <person name="Albersmeier A."/>
            <person name="Kalinowski J."/>
            <person name="Ruckert C."/>
        </authorList>
    </citation>
    <scope>NUCLEOTIDE SEQUENCE</scope>
    <source>
        <strain evidence="3">JCM 15325</strain>
    </source>
</reference>
<dbReference type="Pfam" id="PF13439">
    <property type="entry name" value="Glyco_transf_4"/>
    <property type="match status" value="1"/>
</dbReference>
<accession>A0A917S2N1</accession>
<dbReference type="RefSeq" id="WP_188802122.1">
    <property type="nucleotide sequence ID" value="NZ_BMOK01000004.1"/>
</dbReference>
<feature type="domain" description="Glycosyltransferase subfamily 4-like N-terminal" evidence="2">
    <location>
        <begin position="14"/>
        <end position="206"/>
    </location>
</feature>
<evidence type="ECO:0000259" key="2">
    <source>
        <dbReference type="Pfam" id="PF13439"/>
    </source>
</evidence>
<dbReference type="Proteomes" id="UP000654670">
    <property type="component" value="Unassembled WGS sequence"/>
</dbReference>
<feature type="domain" description="Glycosyl transferase family 1" evidence="1">
    <location>
        <begin position="218"/>
        <end position="380"/>
    </location>
</feature>
<keyword evidence="3" id="KW-0808">Transferase</keyword>
<dbReference type="AlphaFoldDB" id="A0A917S2N1"/>
<dbReference type="InterPro" id="IPR028098">
    <property type="entry name" value="Glyco_trans_4-like_N"/>
</dbReference>
<name>A0A917S2N1_9BACL</name>
<dbReference type="Pfam" id="PF00534">
    <property type="entry name" value="Glycos_transf_1"/>
    <property type="match status" value="1"/>
</dbReference>
<dbReference type="Gene3D" id="3.40.50.2000">
    <property type="entry name" value="Glycogen Phosphorylase B"/>
    <property type="match status" value="2"/>
</dbReference>